<name>A0A485LCA0_9STRA</name>
<dbReference type="InterPro" id="IPR036770">
    <property type="entry name" value="Ankyrin_rpt-contain_sf"/>
</dbReference>
<dbReference type="Gene3D" id="1.25.40.20">
    <property type="entry name" value="Ankyrin repeat-containing domain"/>
    <property type="match status" value="3"/>
</dbReference>
<gene>
    <name evidence="6" type="primary">Aste57867_18970</name>
    <name evidence="5" type="ORF">As57867_018906</name>
    <name evidence="6" type="ORF">ASTE57867_18970</name>
</gene>
<evidence type="ECO:0000259" key="4">
    <source>
        <dbReference type="Pfam" id="PF00646"/>
    </source>
</evidence>
<evidence type="ECO:0000256" key="3">
    <source>
        <dbReference type="PROSITE-ProRule" id="PRU00023"/>
    </source>
</evidence>
<evidence type="ECO:0000256" key="1">
    <source>
        <dbReference type="ARBA" id="ARBA00022737"/>
    </source>
</evidence>
<dbReference type="AlphaFoldDB" id="A0A485LCA0"/>
<proteinExistence type="predicted"/>
<dbReference type="Gene3D" id="3.80.10.10">
    <property type="entry name" value="Ribonuclease Inhibitor"/>
    <property type="match status" value="1"/>
</dbReference>
<dbReference type="Pfam" id="PF00646">
    <property type="entry name" value="F-box"/>
    <property type="match status" value="1"/>
</dbReference>
<dbReference type="PRINTS" id="PR01415">
    <property type="entry name" value="ANKYRIN"/>
</dbReference>
<keyword evidence="1" id="KW-0677">Repeat</keyword>
<evidence type="ECO:0000313" key="7">
    <source>
        <dbReference type="Proteomes" id="UP000332933"/>
    </source>
</evidence>
<reference evidence="6 7" key="1">
    <citation type="submission" date="2019-03" db="EMBL/GenBank/DDBJ databases">
        <authorList>
            <person name="Gaulin E."/>
            <person name="Dumas B."/>
        </authorList>
    </citation>
    <scope>NUCLEOTIDE SEQUENCE [LARGE SCALE GENOMIC DNA]</scope>
    <source>
        <strain evidence="6">CBS 568.67</strain>
    </source>
</reference>
<dbReference type="PANTHER" id="PTHR24198">
    <property type="entry name" value="ANKYRIN REPEAT AND PROTEIN KINASE DOMAIN-CONTAINING PROTEIN"/>
    <property type="match status" value="1"/>
</dbReference>
<dbReference type="PROSITE" id="PS50088">
    <property type="entry name" value="ANK_REPEAT"/>
    <property type="match status" value="7"/>
</dbReference>
<evidence type="ECO:0000313" key="6">
    <source>
        <dbReference type="EMBL" id="VFT95699.1"/>
    </source>
</evidence>
<dbReference type="Pfam" id="PF12796">
    <property type="entry name" value="Ank_2"/>
    <property type="match status" value="2"/>
</dbReference>
<feature type="repeat" description="ANK" evidence="3">
    <location>
        <begin position="466"/>
        <end position="498"/>
    </location>
</feature>
<dbReference type="SUPFAM" id="SSF52047">
    <property type="entry name" value="RNI-like"/>
    <property type="match status" value="1"/>
</dbReference>
<dbReference type="InterPro" id="IPR032675">
    <property type="entry name" value="LRR_dom_sf"/>
</dbReference>
<dbReference type="PROSITE" id="PS50297">
    <property type="entry name" value="ANK_REP_REGION"/>
    <property type="match status" value="6"/>
</dbReference>
<dbReference type="EMBL" id="CAADRA010006450">
    <property type="protein sequence ID" value="VFT95699.1"/>
    <property type="molecule type" value="Genomic_DNA"/>
</dbReference>
<feature type="domain" description="F-box" evidence="4">
    <location>
        <begin position="45"/>
        <end position="76"/>
    </location>
</feature>
<organism evidence="6 7">
    <name type="scientific">Aphanomyces stellatus</name>
    <dbReference type="NCBI Taxonomy" id="120398"/>
    <lineage>
        <taxon>Eukaryota</taxon>
        <taxon>Sar</taxon>
        <taxon>Stramenopiles</taxon>
        <taxon>Oomycota</taxon>
        <taxon>Saprolegniomycetes</taxon>
        <taxon>Saprolegniales</taxon>
        <taxon>Verrucalvaceae</taxon>
        <taxon>Aphanomyces</taxon>
    </lineage>
</organism>
<dbReference type="SUPFAM" id="SSF48403">
    <property type="entry name" value="Ankyrin repeat"/>
    <property type="match status" value="1"/>
</dbReference>
<reference evidence="5" key="2">
    <citation type="submission" date="2019-06" db="EMBL/GenBank/DDBJ databases">
        <title>Genomics analysis of Aphanomyces spp. identifies a new class of oomycete effector associated with host adaptation.</title>
        <authorList>
            <person name="Gaulin E."/>
        </authorList>
    </citation>
    <scope>NUCLEOTIDE SEQUENCE</scope>
    <source>
        <strain evidence="5">CBS 578.67</strain>
    </source>
</reference>
<feature type="repeat" description="ANK" evidence="3">
    <location>
        <begin position="500"/>
        <end position="532"/>
    </location>
</feature>
<evidence type="ECO:0000256" key="2">
    <source>
        <dbReference type="ARBA" id="ARBA00023043"/>
    </source>
</evidence>
<sequence>MKRAYGFVHDEATLLLPRKHHHRLPSSWTPPSTSNKLDDLGEEGLVRHVLGFLNVKEHHRCKLVSSHWKMLIETLDMPRLDLSLASPLHAKNLDRAFLSTIHSYAEIREINFTGQRSVCDRDLLVLTSCFWSSLESIVVDDCLDITDFGLLAILNAQSQRLGRVSFRHCKLITGRFAQSCITGQHPSLHTLDFYNTRVGYDLVHQLERCFPSLTHIHAAHTPAHQHVFANAPFVDLKTEWARCVANQFTDAQLRLVVADFQAVVARRAAASVFERTLLSSTAALVDLPLDGDACGSALLHASEHDLEAIVPRLLKLGAAIDVTDKDGATTLCMAAATGSLSSVQALLAAGAHVNARTLSLATPLYFASEMDWTDVVALLLAHHATPDAKTISNTTALCVAAKNGSRASVHQLIRHRARRPSFVTLTKKTTMEELMLALCLACERSHLDIVRDLLAFGLDPNVVMDNGVTPLYLACQMGHKDIVETLCAAGANPNFRRPAGGVSCLYIAAQEGKVDVVNLLLAYGVDAHATMDDRSAALHIAVRMGHLAIVERLDRAACNLNMQTRSGLSPLFIACEEGHVSIVAYLLAAAAVAVDLQTYNGTSPLFIACQKGHVEIATMLCAAGANVNLAKANGTFPMDAAAMLGDMAIAALLLQHGARVGGLALHFAERKNDPQLLGLLMAHYHVQWCIPTDVPVLIREDGAIVASRIEVVDVDDQGNAAASVMEGPM</sequence>
<accession>A0A485LCA0</accession>
<feature type="repeat" description="ANK" evidence="3">
    <location>
        <begin position="633"/>
        <end position="660"/>
    </location>
</feature>
<feature type="repeat" description="ANK" evidence="3">
    <location>
        <begin position="566"/>
        <end position="591"/>
    </location>
</feature>
<keyword evidence="2 3" id="KW-0040">ANK repeat</keyword>
<dbReference type="InterPro" id="IPR002110">
    <property type="entry name" value="Ankyrin_rpt"/>
</dbReference>
<dbReference type="Pfam" id="PF00023">
    <property type="entry name" value="Ank"/>
    <property type="match status" value="3"/>
</dbReference>
<dbReference type="InterPro" id="IPR001810">
    <property type="entry name" value="F-box_dom"/>
</dbReference>
<keyword evidence="7" id="KW-1185">Reference proteome</keyword>
<dbReference type="Proteomes" id="UP000332933">
    <property type="component" value="Unassembled WGS sequence"/>
</dbReference>
<dbReference type="PANTHER" id="PTHR24198:SF165">
    <property type="entry name" value="ANKYRIN REPEAT-CONTAINING PROTEIN-RELATED"/>
    <property type="match status" value="1"/>
</dbReference>
<feature type="repeat" description="ANK" evidence="3">
    <location>
        <begin position="600"/>
        <end position="632"/>
    </location>
</feature>
<feature type="repeat" description="ANK" evidence="3">
    <location>
        <begin position="533"/>
        <end position="565"/>
    </location>
</feature>
<dbReference type="EMBL" id="VJMH01006429">
    <property type="protein sequence ID" value="KAF0689598.1"/>
    <property type="molecule type" value="Genomic_DNA"/>
</dbReference>
<dbReference type="OrthoDB" id="20872at2759"/>
<protein>
    <submittedName>
        <fullName evidence="6">Aste57867_18970 protein</fullName>
    </submittedName>
</protein>
<dbReference type="SMART" id="SM00248">
    <property type="entry name" value="ANK"/>
    <property type="match status" value="11"/>
</dbReference>
<evidence type="ECO:0000313" key="5">
    <source>
        <dbReference type="EMBL" id="KAF0689598.1"/>
    </source>
</evidence>
<feature type="repeat" description="ANK" evidence="3">
    <location>
        <begin position="326"/>
        <end position="358"/>
    </location>
</feature>